<name>A0A423H339_9PSED</name>
<dbReference type="PANTHER" id="PTHR39322:SF1">
    <property type="entry name" value="ISOVALERYL-HOMOSERINE LACTONE SYNTHASE"/>
    <property type="match status" value="1"/>
</dbReference>
<sequence length="184" mass="20732">MQIRKGNRSELGKELLTDISHYRYKVFVENLGWPLNCPDQLETDQFDREDTLYVAAQNDAGEIVGTARLLPTTRPYLLSQVFPDLLGGQSAPSLQHVWELSRFAAMDLRSQHLTKRQQAPSSSTALLLLLAAIKYAKSHGAMKLLTVSPVGIIRLLHREKFKVRRLGPSKISEDLKILALEIDI</sequence>
<dbReference type="Gene3D" id="3.40.630.30">
    <property type="match status" value="1"/>
</dbReference>
<evidence type="ECO:0000256" key="9">
    <source>
        <dbReference type="RuleBase" id="RU361135"/>
    </source>
</evidence>
<evidence type="ECO:0000256" key="5">
    <source>
        <dbReference type="ARBA" id="ARBA00022691"/>
    </source>
</evidence>
<dbReference type="PANTHER" id="PTHR39322">
    <property type="entry name" value="ACYL-HOMOSERINE-LACTONE SYNTHASE"/>
    <property type="match status" value="1"/>
</dbReference>
<dbReference type="PROSITE" id="PS51187">
    <property type="entry name" value="AUTOINDUCER_SYNTH_2"/>
    <property type="match status" value="1"/>
</dbReference>
<dbReference type="InterPro" id="IPR016181">
    <property type="entry name" value="Acyl_CoA_acyltransferase"/>
</dbReference>
<dbReference type="RefSeq" id="WP_123426863.1">
    <property type="nucleotide sequence ID" value="NZ_MOBJ01000014.1"/>
</dbReference>
<comment type="catalytic activity">
    <reaction evidence="7 9">
        <text>a fatty acyl-[ACP] + S-adenosyl-L-methionine = an N-acyl-L-homoserine lactone + S-methyl-5'-thioadenosine + holo-[ACP] + H(+)</text>
        <dbReference type="Rhea" id="RHEA:10096"/>
        <dbReference type="Rhea" id="RHEA-COMP:9685"/>
        <dbReference type="Rhea" id="RHEA-COMP:14125"/>
        <dbReference type="ChEBI" id="CHEBI:15378"/>
        <dbReference type="ChEBI" id="CHEBI:17509"/>
        <dbReference type="ChEBI" id="CHEBI:55474"/>
        <dbReference type="ChEBI" id="CHEBI:59789"/>
        <dbReference type="ChEBI" id="CHEBI:64479"/>
        <dbReference type="ChEBI" id="CHEBI:138651"/>
        <dbReference type="EC" id="2.3.1.184"/>
    </reaction>
</comment>
<accession>A0A423H339</accession>
<keyword evidence="3 8" id="KW-0673">Quorum sensing</keyword>
<dbReference type="GO" id="GO:0061579">
    <property type="term" value="F:N-acyl homoserine lactone synthase activity"/>
    <property type="evidence" value="ECO:0007669"/>
    <property type="project" value="UniProtKB-UniRule"/>
</dbReference>
<keyword evidence="6 8" id="KW-0071">Autoinducer synthesis</keyword>
<dbReference type="PRINTS" id="PR01549">
    <property type="entry name" value="AUTOINDCRSYN"/>
</dbReference>
<evidence type="ECO:0000256" key="1">
    <source>
        <dbReference type="ARBA" id="ARBA00012340"/>
    </source>
</evidence>
<evidence type="ECO:0000256" key="8">
    <source>
        <dbReference type="PROSITE-ProRule" id="PRU00533"/>
    </source>
</evidence>
<organism evidence="10 11">
    <name type="scientific">Pseudomonas brassicacearum</name>
    <dbReference type="NCBI Taxonomy" id="930166"/>
    <lineage>
        <taxon>Bacteria</taxon>
        <taxon>Pseudomonadati</taxon>
        <taxon>Pseudomonadota</taxon>
        <taxon>Gammaproteobacteria</taxon>
        <taxon>Pseudomonadales</taxon>
        <taxon>Pseudomonadaceae</taxon>
        <taxon>Pseudomonas</taxon>
    </lineage>
</organism>
<comment type="caution">
    <text evidence="10">The sequence shown here is derived from an EMBL/GenBank/DDBJ whole genome shotgun (WGS) entry which is preliminary data.</text>
</comment>
<dbReference type="InterPro" id="IPR001690">
    <property type="entry name" value="Autoind_synthase"/>
</dbReference>
<comment type="similarity">
    <text evidence="8 9">Belongs to the autoinducer synthase family.</text>
</comment>
<dbReference type="AlphaFoldDB" id="A0A423H339"/>
<dbReference type="SUPFAM" id="SSF55729">
    <property type="entry name" value="Acyl-CoA N-acyltransferases (Nat)"/>
    <property type="match status" value="1"/>
</dbReference>
<evidence type="ECO:0000256" key="6">
    <source>
        <dbReference type="ARBA" id="ARBA00022929"/>
    </source>
</evidence>
<evidence type="ECO:0000256" key="7">
    <source>
        <dbReference type="ARBA" id="ARBA00048576"/>
    </source>
</evidence>
<evidence type="ECO:0000256" key="4">
    <source>
        <dbReference type="ARBA" id="ARBA00022679"/>
    </source>
</evidence>
<gene>
    <name evidence="10" type="ORF">BK659_20285</name>
</gene>
<dbReference type="GO" id="GO:0007165">
    <property type="term" value="P:signal transduction"/>
    <property type="evidence" value="ECO:0007669"/>
    <property type="project" value="TreeGrafter"/>
</dbReference>
<dbReference type="EC" id="2.3.1.184" evidence="1 9"/>
<dbReference type="EMBL" id="MOBJ01000014">
    <property type="protein sequence ID" value="RON06634.1"/>
    <property type="molecule type" value="Genomic_DNA"/>
</dbReference>
<protein>
    <recommendedName>
        <fullName evidence="2 9">Acyl-homoserine-lactone synthase</fullName>
        <ecNumber evidence="1 9">2.3.1.184</ecNumber>
    </recommendedName>
    <alternativeName>
        <fullName evidence="9">Autoinducer synthesis protein</fullName>
    </alternativeName>
</protein>
<dbReference type="Pfam" id="PF00765">
    <property type="entry name" value="Autoind_synth"/>
    <property type="match status" value="1"/>
</dbReference>
<proteinExistence type="inferred from homology"/>
<keyword evidence="4 9" id="KW-0808">Transferase</keyword>
<dbReference type="Proteomes" id="UP000286071">
    <property type="component" value="Unassembled WGS sequence"/>
</dbReference>
<evidence type="ECO:0000256" key="3">
    <source>
        <dbReference type="ARBA" id="ARBA00022654"/>
    </source>
</evidence>
<evidence type="ECO:0000313" key="10">
    <source>
        <dbReference type="EMBL" id="RON06634.1"/>
    </source>
</evidence>
<dbReference type="GO" id="GO:0009372">
    <property type="term" value="P:quorum sensing"/>
    <property type="evidence" value="ECO:0007669"/>
    <property type="project" value="UniProtKB-UniRule"/>
</dbReference>
<evidence type="ECO:0000313" key="11">
    <source>
        <dbReference type="Proteomes" id="UP000286071"/>
    </source>
</evidence>
<reference evidence="10 11" key="1">
    <citation type="submission" date="2016-10" db="EMBL/GenBank/DDBJ databases">
        <title>Comparative genome analysis of multiple Pseudomonas spp. focuses on biocontrol and plant growth promoting traits.</title>
        <authorList>
            <person name="Tao X.-Y."/>
            <person name="Taylor C.G."/>
        </authorList>
    </citation>
    <scope>NUCLEOTIDE SEQUENCE [LARGE SCALE GENOMIC DNA]</scope>
    <source>
        <strain evidence="10 11">48H11</strain>
    </source>
</reference>
<keyword evidence="5 9" id="KW-0949">S-adenosyl-L-methionine</keyword>
<evidence type="ECO:0000256" key="2">
    <source>
        <dbReference type="ARBA" id="ARBA00018768"/>
    </source>
</evidence>
<dbReference type="OrthoDB" id="6023281at2"/>